<dbReference type="RefSeq" id="WP_013766978.1">
    <property type="nucleotide sequence ID" value="NC_015510.1"/>
</dbReference>
<keyword evidence="2" id="KW-1185">Reference proteome</keyword>
<reference evidence="1 2" key="1">
    <citation type="journal article" date="2011" name="Stand. Genomic Sci.">
        <title>Complete genome sequence of Haliscomenobacter hydrossis type strain (O).</title>
        <authorList>
            <consortium name="US DOE Joint Genome Institute (JGI-PGF)"/>
            <person name="Daligault H."/>
            <person name="Lapidus A."/>
            <person name="Zeytun A."/>
            <person name="Nolan M."/>
            <person name="Lucas S."/>
            <person name="Del Rio T.G."/>
            <person name="Tice H."/>
            <person name="Cheng J.F."/>
            <person name="Tapia R."/>
            <person name="Han C."/>
            <person name="Goodwin L."/>
            <person name="Pitluck S."/>
            <person name="Liolios K."/>
            <person name="Pagani I."/>
            <person name="Ivanova N."/>
            <person name="Huntemann M."/>
            <person name="Mavromatis K."/>
            <person name="Mikhailova N."/>
            <person name="Pati A."/>
            <person name="Chen A."/>
            <person name="Palaniappan K."/>
            <person name="Land M."/>
            <person name="Hauser L."/>
            <person name="Brambilla E.M."/>
            <person name="Rohde M."/>
            <person name="Verbarg S."/>
            <person name="Goker M."/>
            <person name="Bristow J."/>
            <person name="Eisen J.A."/>
            <person name="Markowitz V."/>
            <person name="Hugenholtz P."/>
            <person name="Kyrpides N.C."/>
            <person name="Klenk H.P."/>
            <person name="Woyke T."/>
        </authorList>
    </citation>
    <scope>NUCLEOTIDE SEQUENCE [LARGE SCALE GENOMIC DNA]</scope>
    <source>
        <strain evidence="2">ATCC 27775 / DSM 1100 / LMG 10767 / O</strain>
    </source>
</reference>
<dbReference type="AlphaFoldDB" id="F4KUK4"/>
<dbReference type="EMBL" id="CP002691">
    <property type="protein sequence ID" value="AEE52440.1"/>
    <property type="molecule type" value="Genomic_DNA"/>
</dbReference>
<dbReference type="KEGG" id="hhy:Halhy_4603"/>
<dbReference type="STRING" id="760192.Halhy_4603"/>
<proteinExistence type="predicted"/>
<dbReference type="Proteomes" id="UP000008461">
    <property type="component" value="Chromosome"/>
</dbReference>
<dbReference type="HOGENOM" id="CLU_577179_0_0_10"/>
<gene>
    <name evidence="1" type="ordered locus">Halhy_4603</name>
</gene>
<evidence type="ECO:0000313" key="2">
    <source>
        <dbReference type="Proteomes" id="UP000008461"/>
    </source>
</evidence>
<evidence type="ECO:0000313" key="1">
    <source>
        <dbReference type="EMBL" id="AEE52440.1"/>
    </source>
</evidence>
<reference key="2">
    <citation type="submission" date="2011-04" db="EMBL/GenBank/DDBJ databases">
        <title>Complete sequence of chromosome of Haliscomenobacter hydrossis DSM 1100.</title>
        <authorList>
            <consortium name="US DOE Joint Genome Institute (JGI-PGF)"/>
            <person name="Lucas S."/>
            <person name="Han J."/>
            <person name="Lapidus A."/>
            <person name="Bruce D."/>
            <person name="Goodwin L."/>
            <person name="Pitluck S."/>
            <person name="Peters L."/>
            <person name="Kyrpides N."/>
            <person name="Mavromatis K."/>
            <person name="Ivanova N."/>
            <person name="Ovchinnikova G."/>
            <person name="Pagani I."/>
            <person name="Daligault H."/>
            <person name="Detter J.C."/>
            <person name="Han C."/>
            <person name="Land M."/>
            <person name="Hauser L."/>
            <person name="Markowitz V."/>
            <person name="Cheng J.-F."/>
            <person name="Hugenholtz P."/>
            <person name="Woyke T."/>
            <person name="Wu D."/>
            <person name="Verbarg S."/>
            <person name="Frueling A."/>
            <person name="Brambilla E."/>
            <person name="Klenk H.-P."/>
            <person name="Eisen J.A."/>
        </authorList>
    </citation>
    <scope>NUCLEOTIDE SEQUENCE</scope>
    <source>
        <strain>DSM 1100</strain>
    </source>
</reference>
<protein>
    <submittedName>
        <fullName evidence="1">Uncharacterized protein</fullName>
    </submittedName>
</protein>
<sequence>MKPPKFLSLLQTLPAESFQRFRRYLQYHAPRSNQYTPVMDFLASIHPKYEQYKGDLRGKIEEILLAHEAKSMDNKRRGNFLFRLTGELENFLAIEQLKHDPNTRRLLTLQALRQQGAALAYNEALEDAIAELAKQIDLSTDHNYAQLRVFHEAYYNTVNNKLLMEDYGLVYLQGAREQLHLFFQKLDLKYQIELESRGKVVRSADTPEQTVSTPTLDHIAANDAFFQLYQMVAALQQDPLNEELFQKLVQLYRKEGGKLNNEDQSILLKYLKNASAKLLRNGSSLDNLRLSFELADLGWRYHIFDVLGGYTSMNFLNYVEIAVALNELDWLEQFIQSSIRKVPKNQQKEIESTARANLYFGRKQYSEALICLRDTKSKDEQLELRIRMLYCKIFYEKEETGALLGLLKAFDTYLRRSGTFQPEIVQGYLNFLKLLRLIVPQPQRNYEKLEKLLPITSPLFGRVWLEQKLATKK</sequence>
<accession>F4KUK4</accession>
<name>F4KUK4_HALH1</name>
<organism evidence="1 2">
    <name type="scientific">Haliscomenobacter hydrossis (strain ATCC 27775 / DSM 1100 / LMG 10767 / O)</name>
    <dbReference type="NCBI Taxonomy" id="760192"/>
    <lineage>
        <taxon>Bacteria</taxon>
        <taxon>Pseudomonadati</taxon>
        <taxon>Bacteroidota</taxon>
        <taxon>Saprospiria</taxon>
        <taxon>Saprospirales</taxon>
        <taxon>Haliscomenobacteraceae</taxon>
        <taxon>Haliscomenobacter</taxon>
    </lineage>
</organism>